<organism evidence="1 2">
    <name type="scientific">Ehrlichia canis (strain Jake)</name>
    <dbReference type="NCBI Taxonomy" id="269484"/>
    <lineage>
        <taxon>Bacteria</taxon>
        <taxon>Pseudomonadati</taxon>
        <taxon>Pseudomonadota</taxon>
        <taxon>Alphaproteobacteria</taxon>
        <taxon>Rickettsiales</taxon>
        <taxon>Anaplasmataceae</taxon>
        <taxon>Ehrlichia</taxon>
    </lineage>
</organism>
<proteinExistence type="predicted"/>
<reference evidence="2" key="1">
    <citation type="journal article" date="2006" name="J. Bacteriol.">
        <title>The genome of the obligately intracellular bacterium Ehrlichia canis reveals themes of complex membrane structure and immune evasion strategies.</title>
        <authorList>
            <person name="Mavromatis K."/>
            <person name="Doyle C.K."/>
            <person name="Lykidis A."/>
            <person name="Ivanova N."/>
            <person name="Francino M.P."/>
            <person name="Chain P."/>
            <person name="Shin M."/>
            <person name="Malfatti S."/>
            <person name="Larimer F."/>
            <person name="Copeland A."/>
            <person name="Detter J.C."/>
            <person name="Land M."/>
            <person name="Richardson P.M."/>
            <person name="Yu X.J."/>
            <person name="Walker D.H."/>
            <person name="McBride J.W."/>
            <person name="Kyrpides N.C."/>
        </authorList>
    </citation>
    <scope>NUCLEOTIDE SEQUENCE [LARGE SCALE GENOMIC DNA]</scope>
    <source>
        <strain evidence="2">Jake</strain>
    </source>
</reference>
<accession>A0ACA6AWE9</accession>
<protein>
    <submittedName>
        <fullName evidence="1">Uncharacterized protein</fullName>
    </submittedName>
</protein>
<name>A0ACA6AWE9_EHRCJ</name>
<dbReference type="Proteomes" id="UP000000435">
    <property type="component" value="Chromosome"/>
</dbReference>
<keyword evidence="2" id="KW-1185">Reference proteome</keyword>
<evidence type="ECO:0000313" key="1">
    <source>
        <dbReference type="EMBL" id="AAZ68750.1"/>
    </source>
</evidence>
<dbReference type="EMBL" id="CP000107">
    <property type="protein sequence ID" value="AAZ68750.1"/>
    <property type="molecule type" value="Genomic_DNA"/>
</dbReference>
<sequence length="256" mass="29813">MHVNVIHAIVSLLVFTLVVFCLLLCCLLRYFCSLKHNEHLLKQQKQEFYKKLSEAVGEEGDIKLVSTRRKIYEPLRPTGRRLRVPKKLCTGNTATKFKYLLRVSSTKFDDIPFLRCLMLRAYYAMVFHDMLVAMLLWGRGMSLVNTEKIISHIARFSAYFYDTQWLAASILGNPSLLANEKILQFIKMGESILKQAVEGLKELLIKAYSDDVETLKFYQRKVAHFMKHCEREERISSSFEGVEYSVKGLYLLPRRL</sequence>
<gene>
    <name evidence="1" type="ordered locus">Ecaj_0718</name>
</gene>
<evidence type="ECO:0000313" key="2">
    <source>
        <dbReference type="Proteomes" id="UP000000435"/>
    </source>
</evidence>